<gene>
    <name evidence="2" type="ORF">SCF082_LOCUS43164</name>
</gene>
<protein>
    <submittedName>
        <fullName evidence="2">Uncharacterized protein</fullName>
    </submittedName>
</protein>
<accession>A0ABP0QTN1</accession>
<feature type="non-terminal residue" evidence="2">
    <location>
        <position position="313"/>
    </location>
</feature>
<dbReference type="Proteomes" id="UP001642464">
    <property type="component" value="Unassembled WGS sequence"/>
</dbReference>
<feature type="non-terminal residue" evidence="2">
    <location>
        <position position="1"/>
    </location>
</feature>
<sequence>VDPCIDLLQKFTKQKHDKFIGLLVHHCHAVKFFDGKCLELRWKPVQFLKSGDMIALISCGASAPRQVMGLLEYQGCMKIPLQHLPCMAPMHKVDGETLAKFQQGATDKKLDHLWGWQLSLRHEFKSVLQLPRSASEVWAHFTVEDIRKAGHGWTAKNKVEIDKSSFQVCRSFSSQSQDTPQSTATPTENSMDLFTLRDSQDTTESAEQEAEAFSLWKKHEMAIMVDTAEWKALSSGQASAILRSCSTIHEAFVVLLKNNQMHWDAVGIVALSQQPVTLAKGQELAADARLGGVYTAKDIRQRKGKCCLWEFSE</sequence>
<keyword evidence="3" id="KW-1185">Reference proteome</keyword>
<evidence type="ECO:0000313" key="3">
    <source>
        <dbReference type="Proteomes" id="UP001642464"/>
    </source>
</evidence>
<dbReference type="EMBL" id="CAXAMM010040205">
    <property type="protein sequence ID" value="CAK9091652.1"/>
    <property type="molecule type" value="Genomic_DNA"/>
</dbReference>
<name>A0ABP0QTN1_9DINO</name>
<proteinExistence type="predicted"/>
<reference evidence="2 3" key="1">
    <citation type="submission" date="2024-02" db="EMBL/GenBank/DDBJ databases">
        <authorList>
            <person name="Chen Y."/>
            <person name="Shah S."/>
            <person name="Dougan E. K."/>
            <person name="Thang M."/>
            <person name="Chan C."/>
        </authorList>
    </citation>
    <scope>NUCLEOTIDE SEQUENCE [LARGE SCALE GENOMIC DNA]</scope>
</reference>
<evidence type="ECO:0000256" key="1">
    <source>
        <dbReference type="SAM" id="MobiDB-lite"/>
    </source>
</evidence>
<feature type="region of interest" description="Disordered" evidence="1">
    <location>
        <begin position="173"/>
        <end position="192"/>
    </location>
</feature>
<evidence type="ECO:0000313" key="2">
    <source>
        <dbReference type="EMBL" id="CAK9091652.1"/>
    </source>
</evidence>
<comment type="caution">
    <text evidence="2">The sequence shown here is derived from an EMBL/GenBank/DDBJ whole genome shotgun (WGS) entry which is preliminary data.</text>
</comment>
<organism evidence="2 3">
    <name type="scientific">Durusdinium trenchii</name>
    <dbReference type="NCBI Taxonomy" id="1381693"/>
    <lineage>
        <taxon>Eukaryota</taxon>
        <taxon>Sar</taxon>
        <taxon>Alveolata</taxon>
        <taxon>Dinophyceae</taxon>
        <taxon>Suessiales</taxon>
        <taxon>Symbiodiniaceae</taxon>
        <taxon>Durusdinium</taxon>
    </lineage>
</organism>